<keyword evidence="8" id="KW-1185">Reference proteome</keyword>
<dbReference type="Gene3D" id="2.30.30.380">
    <property type="entry name" value="Zn-finger domain of Sec23/24"/>
    <property type="match status" value="1"/>
</dbReference>
<keyword evidence="2 4" id="KW-0863">Zinc-finger</keyword>
<comment type="caution">
    <text evidence="7">The sequence shown here is derived from an EMBL/GenBank/DDBJ whole genome shotgun (WGS) entry which is preliminary data.</text>
</comment>
<feature type="non-terminal residue" evidence="7">
    <location>
        <position position="1"/>
    </location>
</feature>
<dbReference type="OrthoDB" id="67155at2759"/>
<dbReference type="SUPFAM" id="SSF90209">
    <property type="entry name" value="Ran binding protein zinc finger-like"/>
    <property type="match status" value="1"/>
</dbReference>
<dbReference type="EMBL" id="NIVC01001509">
    <property type="protein sequence ID" value="PAA67083.1"/>
    <property type="molecule type" value="Genomic_DNA"/>
</dbReference>
<reference evidence="7 8" key="1">
    <citation type="submission" date="2017-06" db="EMBL/GenBank/DDBJ databases">
        <title>A platform for efficient transgenesis in Macrostomum lignano, a flatworm model organism for stem cell research.</title>
        <authorList>
            <person name="Berezikov E."/>
        </authorList>
    </citation>
    <scope>NUCLEOTIDE SEQUENCE [LARGE SCALE GENOMIC DNA]</scope>
    <source>
        <strain evidence="7">DV1</strain>
        <tissue evidence="7">Whole organism</tissue>
    </source>
</reference>
<dbReference type="PROSITE" id="PS01358">
    <property type="entry name" value="ZF_RANBP2_1"/>
    <property type="match status" value="1"/>
</dbReference>
<evidence type="ECO:0000256" key="4">
    <source>
        <dbReference type="PROSITE-ProRule" id="PRU00322"/>
    </source>
</evidence>
<accession>A0A267F021</accession>
<feature type="domain" description="RanBP2-type" evidence="6">
    <location>
        <begin position="291"/>
        <end position="322"/>
    </location>
</feature>
<name>A0A267F021_9PLAT</name>
<evidence type="ECO:0000256" key="5">
    <source>
        <dbReference type="SAM" id="MobiDB-lite"/>
    </source>
</evidence>
<evidence type="ECO:0000256" key="2">
    <source>
        <dbReference type="ARBA" id="ARBA00022771"/>
    </source>
</evidence>
<feature type="compositionally biased region" description="Basic and acidic residues" evidence="5">
    <location>
        <begin position="14"/>
        <end position="25"/>
    </location>
</feature>
<feature type="compositionally biased region" description="Polar residues" evidence="5">
    <location>
        <begin position="1"/>
        <end position="13"/>
    </location>
</feature>
<dbReference type="InterPro" id="IPR036443">
    <property type="entry name" value="Znf_RanBP2_sf"/>
</dbReference>
<dbReference type="Proteomes" id="UP000215902">
    <property type="component" value="Unassembled WGS sequence"/>
</dbReference>
<dbReference type="InterPro" id="IPR001876">
    <property type="entry name" value="Znf_RanBP2"/>
</dbReference>
<evidence type="ECO:0000256" key="1">
    <source>
        <dbReference type="ARBA" id="ARBA00022723"/>
    </source>
</evidence>
<organism evidence="7 8">
    <name type="scientific">Macrostomum lignano</name>
    <dbReference type="NCBI Taxonomy" id="282301"/>
    <lineage>
        <taxon>Eukaryota</taxon>
        <taxon>Metazoa</taxon>
        <taxon>Spiralia</taxon>
        <taxon>Lophotrochozoa</taxon>
        <taxon>Platyhelminthes</taxon>
        <taxon>Rhabditophora</taxon>
        <taxon>Macrostomorpha</taxon>
        <taxon>Macrostomida</taxon>
        <taxon>Macrostomidae</taxon>
        <taxon>Macrostomum</taxon>
    </lineage>
</organism>
<dbReference type="PROSITE" id="PS50199">
    <property type="entry name" value="ZF_RANBP2_2"/>
    <property type="match status" value="1"/>
</dbReference>
<feature type="compositionally biased region" description="Polar residues" evidence="5">
    <location>
        <begin position="210"/>
        <end position="228"/>
    </location>
</feature>
<protein>
    <recommendedName>
        <fullName evidence="6">RanBP2-type domain-containing protein</fullName>
    </recommendedName>
</protein>
<evidence type="ECO:0000313" key="8">
    <source>
        <dbReference type="Proteomes" id="UP000215902"/>
    </source>
</evidence>
<feature type="region of interest" description="Disordered" evidence="5">
    <location>
        <begin position="1"/>
        <end position="25"/>
    </location>
</feature>
<keyword evidence="3" id="KW-0862">Zinc</keyword>
<evidence type="ECO:0000256" key="3">
    <source>
        <dbReference type="ARBA" id="ARBA00022833"/>
    </source>
</evidence>
<sequence length="340" mass="36801">SVPASNNLQMTQRHQTDRQSSERQLRAEYPEFSEQCIQQTLEAHEFSLSRCREALNQLRGRQQAKPKRRFKWRWPKLGGGNRGGSSRQLSPTAAAAPAAAEATATNGSAAAAVQPVGQMSDVDHHVAVQRHSLNRIASARSTSSNSLTLAWRAVTARREMLALLLPMHVSATQNGVSQGAASSVIFELARDTLLNDIRQLNRQWATLNSSRGDWQQQQQHTLAPSSAVTRRRPKFGCNSGGGGSGSADSGQAPRHQRVSVSLLPAPSGAAGAPPPILLFRPSSVPQEAAPAPSLPPWHCQCCTFANHPDLLECEMCSAERPQLQRPRAASISLDRPTARS</sequence>
<proteinExistence type="predicted"/>
<evidence type="ECO:0000313" key="7">
    <source>
        <dbReference type="EMBL" id="PAA67083.1"/>
    </source>
</evidence>
<evidence type="ECO:0000259" key="6">
    <source>
        <dbReference type="PROSITE" id="PS50199"/>
    </source>
</evidence>
<dbReference type="GO" id="GO:0008270">
    <property type="term" value="F:zinc ion binding"/>
    <property type="evidence" value="ECO:0007669"/>
    <property type="project" value="UniProtKB-KW"/>
</dbReference>
<dbReference type="AlphaFoldDB" id="A0A267F021"/>
<keyword evidence="1" id="KW-0479">Metal-binding</keyword>
<feature type="region of interest" description="Disordered" evidence="5">
    <location>
        <begin position="210"/>
        <end position="257"/>
    </location>
</feature>
<feature type="region of interest" description="Disordered" evidence="5">
    <location>
        <begin position="73"/>
        <end position="95"/>
    </location>
</feature>
<gene>
    <name evidence="7" type="ORF">BOX15_Mlig024452g1</name>
</gene>